<keyword evidence="2" id="KW-1185">Reference proteome</keyword>
<name>A0AAV6WHL0_9LAMI</name>
<evidence type="ECO:0000313" key="1">
    <source>
        <dbReference type="EMBL" id="KAG8369564.1"/>
    </source>
</evidence>
<dbReference type="Proteomes" id="UP000826271">
    <property type="component" value="Unassembled WGS sequence"/>
</dbReference>
<accession>A0AAV6WHL0</accession>
<dbReference type="EMBL" id="WHWC01000014">
    <property type="protein sequence ID" value="KAG8369564.1"/>
    <property type="molecule type" value="Genomic_DNA"/>
</dbReference>
<dbReference type="AlphaFoldDB" id="A0AAV6WHL0"/>
<comment type="caution">
    <text evidence="1">The sequence shown here is derived from an EMBL/GenBank/DDBJ whole genome shotgun (WGS) entry which is preliminary data.</text>
</comment>
<reference evidence="1" key="1">
    <citation type="submission" date="2019-10" db="EMBL/GenBank/DDBJ databases">
        <authorList>
            <person name="Zhang R."/>
            <person name="Pan Y."/>
            <person name="Wang J."/>
            <person name="Ma R."/>
            <person name="Yu S."/>
        </authorList>
    </citation>
    <scope>NUCLEOTIDE SEQUENCE</scope>
    <source>
        <strain evidence="1">LA-IB0</strain>
        <tissue evidence="1">Leaf</tissue>
    </source>
</reference>
<gene>
    <name evidence="1" type="ORF">BUALT_Bualt14G0026500</name>
</gene>
<evidence type="ECO:0000313" key="2">
    <source>
        <dbReference type="Proteomes" id="UP000826271"/>
    </source>
</evidence>
<organism evidence="1 2">
    <name type="scientific">Buddleja alternifolia</name>
    <dbReference type="NCBI Taxonomy" id="168488"/>
    <lineage>
        <taxon>Eukaryota</taxon>
        <taxon>Viridiplantae</taxon>
        <taxon>Streptophyta</taxon>
        <taxon>Embryophyta</taxon>
        <taxon>Tracheophyta</taxon>
        <taxon>Spermatophyta</taxon>
        <taxon>Magnoliopsida</taxon>
        <taxon>eudicotyledons</taxon>
        <taxon>Gunneridae</taxon>
        <taxon>Pentapetalae</taxon>
        <taxon>asterids</taxon>
        <taxon>lamiids</taxon>
        <taxon>Lamiales</taxon>
        <taxon>Scrophulariaceae</taxon>
        <taxon>Buddlejeae</taxon>
        <taxon>Buddleja</taxon>
    </lineage>
</organism>
<proteinExistence type="predicted"/>
<protein>
    <submittedName>
        <fullName evidence="1">Uncharacterized protein</fullName>
    </submittedName>
</protein>
<sequence>MRFKSWPLYLAWCEIFGKDRAMGENAESFDDAHIDLVNNDKGETKMSAKEATRDYKPLFSNMDCDDVQNDSSKGKHKFSDDSDGEYMPVIGSFSEDMGQHLGTLQCV</sequence>